<dbReference type="PANTHER" id="PTHR36842">
    <property type="entry name" value="PROTEIN TOLB HOMOLOG"/>
    <property type="match status" value="1"/>
</dbReference>
<evidence type="ECO:0000313" key="3">
    <source>
        <dbReference type="EMBL" id="TKK76218.1"/>
    </source>
</evidence>
<dbReference type="OrthoDB" id="39703at2"/>
<feature type="signal peptide" evidence="2">
    <location>
        <begin position="1"/>
        <end position="31"/>
    </location>
</feature>
<accession>A0A4U3LKG7</accession>
<comment type="caution">
    <text evidence="3">The sequence shown here is derived from an EMBL/GenBank/DDBJ whole genome shotgun (WGS) entry which is preliminary data.</text>
</comment>
<dbReference type="SUPFAM" id="SSF82171">
    <property type="entry name" value="DPP6 N-terminal domain-like"/>
    <property type="match status" value="1"/>
</dbReference>
<gene>
    <name evidence="3" type="ORF">FDA38_27800</name>
</gene>
<comment type="similarity">
    <text evidence="1">Belongs to the TolB family.</text>
</comment>
<dbReference type="Gene3D" id="2.120.10.30">
    <property type="entry name" value="TolB, C-terminal domain"/>
    <property type="match status" value="1"/>
</dbReference>
<dbReference type="InterPro" id="IPR011659">
    <property type="entry name" value="WD40"/>
</dbReference>
<evidence type="ECO:0000256" key="2">
    <source>
        <dbReference type="SAM" id="SignalP"/>
    </source>
</evidence>
<sequence>MTLLHTIKDRRPIRTALAVLAVAAVPVGAVAVPAAADGDRHQGTIGLVSVGAGGGGGNAGLFPGTEKGVGVSADGRYVVFSSYATDLVANDTNGQRDVFVRDTKTGRTTLASVGVGGIQGNQESSQGSISADGRFVAFNSDASNLLPGDTNNSPDVFVRDLRTGRTTLVSVGRSGQADQGAHQPEISADGLHVVFTSASTNLVAGDTNQTADVFVRDLDRARTERVSLTAGGLQSTHSSSDPAISANGRSVAFASNTEVAVRDRDTNRTRVVSRGVTVDPRSDSLESGKPSISNDGRFVVFTVIGWLPGMDPVPNVWLRDLRTDRLELVSVDHLGQPALAIGAGFRTDISADGRYVTYGSTARLTRTDEGEISDVFRLDRRTRSLLWITSGQDQTQVNGRNGSHGPAISDDGQHVAFDSDATTLAPGGGTSGYDTYLWSSAHIR</sequence>
<proteinExistence type="inferred from homology"/>
<dbReference type="Pfam" id="PF07676">
    <property type="entry name" value="PD40"/>
    <property type="match status" value="2"/>
</dbReference>
<keyword evidence="4" id="KW-1185">Reference proteome</keyword>
<organism evidence="3 4">
    <name type="scientific">Kribbella jiaozuonensis</name>
    <dbReference type="NCBI Taxonomy" id="2575441"/>
    <lineage>
        <taxon>Bacteria</taxon>
        <taxon>Bacillati</taxon>
        <taxon>Actinomycetota</taxon>
        <taxon>Actinomycetes</taxon>
        <taxon>Propionibacteriales</taxon>
        <taxon>Kribbellaceae</taxon>
        <taxon>Kribbella</taxon>
    </lineage>
</organism>
<evidence type="ECO:0000313" key="4">
    <source>
        <dbReference type="Proteomes" id="UP000305836"/>
    </source>
</evidence>
<dbReference type="AlphaFoldDB" id="A0A4U3LKG7"/>
<dbReference type="PANTHER" id="PTHR36842:SF2">
    <property type="entry name" value="SLR0505 PROTEIN"/>
    <property type="match status" value="1"/>
</dbReference>
<dbReference type="RefSeq" id="WP_137257086.1">
    <property type="nucleotide sequence ID" value="NZ_JBHSPQ010000003.1"/>
</dbReference>
<reference evidence="3 4" key="1">
    <citation type="submission" date="2019-04" db="EMBL/GenBank/DDBJ databases">
        <title>Kribbella sp. NEAU-THZ 27 nov., a novel actinomycete isolated from soil.</title>
        <authorList>
            <person name="Duan L."/>
        </authorList>
    </citation>
    <scope>NUCLEOTIDE SEQUENCE [LARGE SCALE GENOMIC DNA]</scope>
    <source>
        <strain evidence="4">NEAU-THZ27</strain>
    </source>
</reference>
<name>A0A4U3LKG7_9ACTN</name>
<dbReference type="Proteomes" id="UP000305836">
    <property type="component" value="Unassembled WGS sequence"/>
</dbReference>
<dbReference type="InterPro" id="IPR011042">
    <property type="entry name" value="6-blade_b-propeller_TolB-like"/>
</dbReference>
<protein>
    <recommendedName>
        <fullName evidence="5">WD40 repeat protein</fullName>
    </recommendedName>
</protein>
<feature type="chain" id="PRO_5038591561" description="WD40 repeat protein" evidence="2">
    <location>
        <begin position="32"/>
        <end position="444"/>
    </location>
</feature>
<dbReference type="EMBL" id="SZPZ01000004">
    <property type="protein sequence ID" value="TKK76218.1"/>
    <property type="molecule type" value="Genomic_DNA"/>
</dbReference>
<keyword evidence="2" id="KW-0732">Signal</keyword>
<evidence type="ECO:0008006" key="5">
    <source>
        <dbReference type="Google" id="ProtNLM"/>
    </source>
</evidence>
<evidence type="ECO:0000256" key="1">
    <source>
        <dbReference type="ARBA" id="ARBA00009820"/>
    </source>
</evidence>